<protein>
    <submittedName>
        <fullName evidence="7">TetR family transcriptional regulator</fullName>
    </submittedName>
</protein>
<dbReference type="InterPro" id="IPR001647">
    <property type="entry name" value="HTH_TetR"/>
</dbReference>
<keyword evidence="1" id="KW-0678">Repressor</keyword>
<dbReference type="PRINTS" id="PR00400">
    <property type="entry name" value="TETREPRESSOR"/>
</dbReference>
<dbReference type="AlphaFoldDB" id="A0A3N1DAN0"/>
<evidence type="ECO:0000256" key="5">
    <source>
        <dbReference type="PROSITE-ProRule" id="PRU00335"/>
    </source>
</evidence>
<evidence type="ECO:0000313" key="7">
    <source>
        <dbReference type="EMBL" id="ROO90549.1"/>
    </source>
</evidence>
<keyword evidence="4" id="KW-0804">Transcription</keyword>
<dbReference type="PRINTS" id="PR00455">
    <property type="entry name" value="HTHTETR"/>
</dbReference>
<dbReference type="InterPro" id="IPR036271">
    <property type="entry name" value="Tet_transcr_reg_TetR-rel_C_sf"/>
</dbReference>
<dbReference type="GO" id="GO:0045892">
    <property type="term" value="P:negative regulation of DNA-templated transcription"/>
    <property type="evidence" value="ECO:0007669"/>
    <property type="project" value="InterPro"/>
</dbReference>
<dbReference type="Proteomes" id="UP000272400">
    <property type="component" value="Unassembled WGS sequence"/>
</dbReference>
<dbReference type="GO" id="GO:0000976">
    <property type="term" value="F:transcription cis-regulatory region binding"/>
    <property type="evidence" value="ECO:0007669"/>
    <property type="project" value="TreeGrafter"/>
</dbReference>
<sequence length="224" mass="24554">MGRTVPQRIMRVVLTRELIVHTAVELVERDGPDALSMRAVGEELGVSAMAMYRHVESKEDLIQGMAEYVMATLDVPDEQEGAWRDEARELVRAFRAIAREFPRSLALVLESRTRIPVTFRAIERALSLCVRAGLDGPTAIAVMRSMMAFTLGSQLREAGLGRVLAREPGDPAAAMRALGAARFPHVVAQHEALLDPDADADFEFGLELFLAAIEAGATPHRDPL</sequence>
<keyword evidence="2" id="KW-0805">Transcription regulation</keyword>
<proteinExistence type="predicted"/>
<gene>
    <name evidence="7" type="ORF">EDD29_8280</name>
</gene>
<dbReference type="GO" id="GO:0046677">
    <property type="term" value="P:response to antibiotic"/>
    <property type="evidence" value="ECO:0007669"/>
    <property type="project" value="InterPro"/>
</dbReference>
<dbReference type="PANTHER" id="PTHR30055:SF151">
    <property type="entry name" value="TRANSCRIPTIONAL REGULATORY PROTEIN"/>
    <property type="match status" value="1"/>
</dbReference>
<evidence type="ECO:0000256" key="4">
    <source>
        <dbReference type="ARBA" id="ARBA00023163"/>
    </source>
</evidence>
<name>A0A3N1DAN0_9ACTN</name>
<dbReference type="Gene3D" id="1.10.357.10">
    <property type="entry name" value="Tetracycline Repressor, domain 2"/>
    <property type="match status" value="1"/>
</dbReference>
<accession>A0A3N1DAN0</accession>
<dbReference type="InterPro" id="IPR050109">
    <property type="entry name" value="HTH-type_TetR-like_transc_reg"/>
</dbReference>
<keyword evidence="3 5" id="KW-0238">DNA-binding</keyword>
<dbReference type="Pfam" id="PF00440">
    <property type="entry name" value="TetR_N"/>
    <property type="match status" value="1"/>
</dbReference>
<evidence type="ECO:0000256" key="2">
    <source>
        <dbReference type="ARBA" id="ARBA00023015"/>
    </source>
</evidence>
<comment type="caution">
    <text evidence="7">The sequence shown here is derived from an EMBL/GenBank/DDBJ whole genome shotgun (WGS) entry which is preliminary data.</text>
</comment>
<evidence type="ECO:0000313" key="8">
    <source>
        <dbReference type="Proteomes" id="UP000272400"/>
    </source>
</evidence>
<reference evidence="7 8" key="1">
    <citation type="submission" date="2018-11" db="EMBL/GenBank/DDBJ databases">
        <title>Sequencing the genomes of 1000 actinobacteria strains.</title>
        <authorList>
            <person name="Klenk H.-P."/>
        </authorList>
    </citation>
    <scope>NUCLEOTIDE SEQUENCE [LARGE SCALE GENOMIC DNA]</scope>
    <source>
        <strain evidence="7 8">DSM 44254</strain>
    </source>
</reference>
<dbReference type="EMBL" id="RJKE01000001">
    <property type="protein sequence ID" value="ROO90549.1"/>
    <property type="molecule type" value="Genomic_DNA"/>
</dbReference>
<keyword evidence="8" id="KW-1185">Reference proteome</keyword>
<organism evidence="7 8">
    <name type="scientific">Actinocorallia herbida</name>
    <dbReference type="NCBI Taxonomy" id="58109"/>
    <lineage>
        <taxon>Bacteria</taxon>
        <taxon>Bacillati</taxon>
        <taxon>Actinomycetota</taxon>
        <taxon>Actinomycetes</taxon>
        <taxon>Streptosporangiales</taxon>
        <taxon>Thermomonosporaceae</taxon>
        <taxon>Actinocorallia</taxon>
    </lineage>
</organism>
<dbReference type="InterPro" id="IPR009057">
    <property type="entry name" value="Homeodomain-like_sf"/>
</dbReference>
<evidence type="ECO:0000256" key="3">
    <source>
        <dbReference type="ARBA" id="ARBA00023125"/>
    </source>
</evidence>
<dbReference type="Pfam" id="PF02909">
    <property type="entry name" value="TetR_C_1"/>
    <property type="match status" value="1"/>
</dbReference>
<dbReference type="SUPFAM" id="SSF46689">
    <property type="entry name" value="Homeodomain-like"/>
    <property type="match status" value="1"/>
</dbReference>
<dbReference type="GO" id="GO:0003700">
    <property type="term" value="F:DNA-binding transcription factor activity"/>
    <property type="evidence" value="ECO:0007669"/>
    <property type="project" value="TreeGrafter"/>
</dbReference>
<dbReference type="InterPro" id="IPR004111">
    <property type="entry name" value="Repressor_TetR_C"/>
</dbReference>
<dbReference type="PROSITE" id="PS50977">
    <property type="entry name" value="HTH_TETR_2"/>
    <property type="match status" value="1"/>
</dbReference>
<dbReference type="SUPFAM" id="SSF48498">
    <property type="entry name" value="Tetracyclin repressor-like, C-terminal domain"/>
    <property type="match status" value="1"/>
</dbReference>
<evidence type="ECO:0000256" key="1">
    <source>
        <dbReference type="ARBA" id="ARBA00022491"/>
    </source>
</evidence>
<dbReference type="PANTHER" id="PTHR30055">
    <property type="entry name" value="HTH-TYPE TRANSCRIPTIONAL REGULATOR RUTR"/>
    <property type="match status" value="1"/>
</dbReference>
<feature type="domain" description="HTH tetR-type" evidence="6">
    <location>
        <begin position="13"/>
        <end position="73"/>
    </location>
</feature>
<dbReference type="InterPro" id="IPR003012">
    <property type="entry name" value="Tet_transcr_reg_TetR"/>
</dbReference>
<dbReference type="OrthoDB" id="329481at2"/>
<dbReference type="RefSeq" id="WP_123669488.1">
    <property type="nucleotide sequence ID" value="NZ_RJKE01000001.1"/>
</dbReference>
<evidence type="ECO:0000259" key="6">
    <source>
        <dbReference type="PROSITE" id="PS50977"/>
    </source>
</evidence>
<feature type="DNA-binding region" description="H-T-H motif" evidence="5">
    <location>
        <begin position="36"/>
        <end position="55"/>
    </location>
</feature>